<dbReference type="GO" id="GO:0005643">
    <property type="term" value="C:nuclear pore"/>
    <property type="evidence" value="ECO:0007669"/>
    <property type="project" value="InterPro"/>
</dbReference>
<feature type="coiled-coil region" evidence="1">
    <location>
        <begin position="257"/>
        <end position="284"/>
    </location>
</feature>
<reference evidence="3 4" key="1">
    <citation type="submission" date="2021-07" db="EMBL/GenBank/DDBJ databases">
        <title>The Aristolochia fimbriata genome: insights into angiosperm evolution, floral development and chemical biosynthesis.</title>
        <authorList>
            <person name="Jiao Y."/>
        </authorList>
    </citation>
    <scope>NUCLEOTIDE SEQUENCE [LARGE SCALE GENOMIC DNA]</scope>
    <source>
        <strain evidence="3">IBCAS-2021</strain>
        <tissue evidence="3">Leaf</tissue>
    </source>
</reference>
<feature type="region of interest" description="Disordered" evidence="2">
    <location>
        <begin position="75"/>
        <end position="219"/>
    </location>
</feature>
<proteinExistence type="predicted"/>
<accession>A0AAV7EJ59</accession>
<feature type="compositionally biased region" description="Polar residues" evidence="2">
    <location>
        <begin position="26"/>
        <end position="45"/>
    </location>
</feature>
<feature type="region of interest" description="Disordered" evidence="2">
    <location>
        <begin position="235"/>
        <end position="254"/>
    </location>
</feature>
<evidence type="ECO:0000313" key="3">
    <source>
        <dbReference type="EMBL" id="KAG9448461.1"/>
    </source>
</evidence>
<dbReference type="InterPro" id="IPR021827">
    <property type="entry name" value="Nup186/Nup192/Nup205"/>
</dbReference>
<comment type="caution">
    <text evidence="3">The sequence shown here is derived from an EMBL/GenBank/DDBJ whole genome shotgun (WGS) entry which is preliminary data.</text>
</comment>
<keyword evidence="1" id="KW-0175">Coiled coil</keyword>
<protein>
    <submittedName>
        <fullName evidence="3">Uncharacterized protein</fullName>
    </submittedName>
</protein>
<organism evidence="3 4">
    <name type="scientific">Aristolochia fimbriata</name>
    <name type="common">White veined hardy Dutchman's pipe vine</name>
    <dbReference type="NCBI Taxonomy" id="158543"/>
    <lineage>
        <taxon>Eukaryota</taxon>
        <taxon>Viridiplantae</taxon>
        <taxon>Streptophyta</taxon>
        <taxon>Embryophyta</taxon>
        <taxon>Tracheophyta</taxon>
        <taxon>Spermatophyta</taxon>
        <taxon>Magnoliopsida</taxon>
        <taxon>Magnoliidae</taxon>
        <taxon>Piperales</taxon>
        <taxon>Aristolochiaceae</taxon>
        <taxon>Aristolochia</taxon>
    </lineage>
</organism>
<dbReference type="PANTHER" id="PTHR31344:SF11">
    <property type="entry name" value="NUCLEOLAR PROTEIN GAR2-LIKE PROTEIN"/>
    <property type="match status" value="1"/>
</dbReference>
<dbReference type="AlphaFoldDB" id="A0AAV7EJ59"/>
<evidence type="ECO:0000313" key="4">
    <source>
        <dbReference type="Proteomes" id="UP000825729"/>
    </source>
</evidence>
<gene>
    <name evidence="3" type="ORF">H6P81_008426</name>
</gene>
<feature type="compositionally biased region" description="Polar residues" evidence="2">
    <location>
        <begin position="128"/>
        <end position="138"/>
    </location>
</feature>
<dbReference type="Proteomes" id="UP000825729">
    <property type="component" value="Unassembled WGS sequence"/>
</dbReference>
<evidence type="ECO:0000256" key="2">
    <source>
        <dbReference type="SAM" id="MobiDB-lite"/>
    </source>
</evidence>
<name>A0AAV7EJ59_ARIFI</name>
<dbReference type="PANTHER" id="PTHR31344">
    <property type="entry name" value="NUCLEAR PORE COMPLEX PROTEIN NUP205"/>
    <property type="match status" value="1"/>
</dbReference>
<feature type="region of interest" description="Disordered" evidence="2">
    <location>
        <begin position="1"/>
        <end position="50"/>
    </location>
</feature>
<keyword evidence="4" id="KW-1185">Reference proteome</keyword>
<evidence type="ECO:0000256" key="1">
    <source>
        <dbReference type="SAM" id="Coils"/>
    </source>
</evidence>
<sequence>MRESEKNQVPLYSKQTKQSGRDRSRSVNSKEVSSKTTLSRTSSATIEGDLNVQAESSDIYEKIVVHYMDDMDRSEVSVMDENSKSEGVTGDLKVHEVVEKNNVEEREDRPSDGCKDGESDGETVKDSVPSNGDSQTVPGNKKDRPSRVPKKLTNKHSVESGSRAGRTRNERQGTLPLQFKTLPKKSQNGETKIMDNKSKNMKVHAQPPSESSEGSDDKANEEFREIDLLDEAQNSCQSVETDEEGPDPLGNGLSEDQVNAKQKIEEMQLRIEKLEEELREIAALEISLYSVVPEHGSSAHKVHTPARRLSRLYIHACKHWTQDKRASIARNTVSGLVLIAKSCGSDVARLTFWWSNIILLREIISQAFGSSHQSNLIGRIIESNGSGKREGQSSVKWKANGIKKQGKLTGFVQFEDDWQETGTFTIALEKIESWIFSRIVESVWWQTLTPNMQSPVEDLFTEKSSFRVLGPALGDQQQGSFSINLWKSAFQDAFQRLCPVRAGGHECGCLSVLARMVMEQCVARLDVAMFNAILRESAHEIPTDPVSDPIVDPKVLPIPAGDLSFGSGAQLKNSVGNWSRFLTDLFGMDADDSLKENEINGEDEHGDRIGEEAESQSFRLLNALSDLLMLPKDMLADKSIRKEVCPTLGLPIIKRILCNFTPDEFCPDPVPGSVLEALNSETMLERRQSEKDLISSFPCIATPVVYFPPPPAEVSVKVGDTGGQTQLERSVSVVQRKGYTSDEELDELDFPLASVIDKTLSPRMNGANGKHKDAASCVSRSGMSVRFDLLREVWSG</sequence>
<feature type="compositionally biased region" description="Basic and acidic residues" evidence="2">
    <location>
        <begin position="92"/>
        <end position="125"/>
    </location>
</feature>
<dbReference type="EMBL" id="JAINDJ010000004">
    <property type="protein sequence ID" value="KAG9448461.1"/>
    <property type="molecule type" value="Genomic_DNA"/>
</dbReference>